<evidence type="ECO:0000313" key="7">
    <source>
        <dbReference type="EMBL" id="KAK9823562.1"/>
    </source>
</evidence>
<protein>
    <recommendedName>
        <fullName evidence="6">MYND-type domain-containing protein</fullName>
    </recommendedName>
</protein>
<evidence type="ECO:0000313" key="8">
    <source>
        <dbReference type="Proteomes" id="UP001489004"/>
    </source>
</evidence>
<keyword evidence="8" id="KW-1185">Reference proteome</keyword>
<organism evidence="7 8">
    <name type="scientific">[Myrmecia] bisecta</name>
    <dbReference type="NCBI Taxonomy" id="41462"/>
    <lineage>
        <taxon>Eukaryota</taxon>
        <taxon>Viridiplantae</taxon>
        <taxon>Chlorophyta</taxon>
        <taxon>core chlorophytes</taxon>
        <taxon>Trebouxiophyceae</taxon>
        <taxon>Trebouxiales</taxon>
        <taxon>Trebouxiaceae</taxon>
        <taxon>Myrmecia</taxon>
    </lineage>
</organism>
<keyword evidence="3" id="KW-0862">Zinc</keyword>
<dbReference type="SUPFAM" id="SSF144232">
    <property type="entry name" value="HIT/MYND zinc finger-like"/>
    <property type="match status" value="1"/>
</dbReference>
<evidence type="ECO:0000256" key="5">
    <source>
        <dbReference type="SAM" id="MobiDB-lite"/>
    </source>
</evidence>
<evidence type="ECO:0000256" key="3">
    <source>
        <dbReference type="ARBA" id="ARBA00022833"/>
    </source>
</evidence>
<dbReference type="InterPro" id="IPR002893">
    <property type="entry name" value="Znf_MYND"/>
</dbReference>
<dbReference type="PROSITE" id="PS01360">
    <property type="entry name" value="ZF_MYND_1"/>
    <property type="match status" value="1"/>
</dbReference>
<name>A0AAW1QR56_9CHLO</name>
<dbReference type="AlphaFoldDB" id="A0AAW1QR56"/>
<gene>
    <name evidence="7" type="ORF">WJX72_003801</name>
</gene>
<dbReference type="GO" id="GO:0008270">
    <property type="term" value="F:zinc ion binding"/>
    <property type="evidence" value="ECO:0007669"/>
    <property type="project" value="UniProtKB-KW"/>
</dbReference>
<sequence>MTLELSPKEISLQRGPLDDTGDRGTAEVVRAHLVKSKVQELTRTFNASWTPEKAALSQRTLEVLATDESQCPKLHEENAAEALAEFPRLLAQEAAGEVFGPHWSRNRWMYEWQALMQRGAPASYRFNASWTPEKAALSQRTLEVLATDESQCPKLHEENAAEALAEFPRLLAQEAAGEVFGPHWSRNRWMYEWQALMQRGAPASYRSMDARLPALMLLTRQASEQGIDLLPNPSSPMFGMIEQSCRTITESPEDWARKHLQEESRVFCQNCYEGEKPGEQFARCSQCKTTFYCSRECQKADWRDHKKRCQEFAARLAKTKAMG</sequence>
<accession>A0AAW1QR56</accession>
<dbReference type="Gene3D" id="6.10.140.2220">
    <property type="match status" value="1"/>
</dbReference>
<feature type="region of interest" description="Disordered" evidence="5">
    <location>
        <begin position="1"/>
        <end position="23"/>
    </location>
</feature>
<evidence type="ECO:0000256" key="1">
    <source>
        <dbReference type="ARBA" id="ARBA00022723"/>
    </source>
</evidence>
<comment type="caution">
    <text evidence="7">The sequence shown here is derived from an EMBL/GenBank/DDBJ whole genome shotgun (WGS) entry which is preliminary data.</text>
</comment>
<evidence type="ECO:0000259" key="6">
    <source>
        <dbReference type="PROSITE" id="PS50865"/>
    </source>
</evidence>
<keyword evidence="2 4" id="KW-0863">Zinc-finger</keyword>
<keyword evidence="1" id="KW-0479">Metal-binding</keyword>
<evidence type="ECO:0000256" key="2">
    <source>
        <dbReference type="ARBA" id="ARBA00022771"/>
    </source>
</evidence>
<dbReference type="PROSITE" id="PS50865">
    <property type="entry name" value="ZF_MYND_2"/>
    <property type="match status" value="1"/>
</dbReference>
<feature type="domain" description="MYND-type" evidence="6">
    <location>
        <begin position="268"/>
        <end position="309"/>
    </location>
</feature>
<dbReference type="Pfam" id="PF01753">
    <property type="entry name" value="zf-MYND"/>
    <property type="match status" value="1"/>
</dbReference>
<dbReference type="EMBL" id="JALJOR010000002">
    <property type="protein sequence ID" value="KAK9823562.1"/>
    <property type="molecule type" value="Genomic_DNA"/>
</dbReference>
<proteinExistence type="predicted"/>
<dbReference type="Proteomes" id="UP001489004">
    <property type="component" value="Unassembled WGS sequence"/>
</dbReference>
<reference evidence="7 8" key="1">
    <citation type="journal article" date="2024" name="Nat. Commun.">
        <title>Phylogenomics reveals the evolutionary origins of lichenization in chlorophyte algae.</title>
        <authorList>
            <person name="Puginier C."/>
            <person name="Libourel C."/>
            <person name="Otte J."/>
            <person name="Skaloud P."/>
            <person name="Haon M."/>
            <person name="Grisel S."/>
            <person name="Petersen M."/>
            <person name="Berrin J.G."/>
            <person name="Delaux P.M."/>
            <person name="Dal Grande F."/>
            <person name="Keller J."/>
        </authorList>
    </citation>
    <scope>NUCLEOTIDE SEQUENCE [LARGE SCALE GENOMIC DNA]</scope>
    <source>
        <strain evidence="7 8">SAG 2043</strain>
    </source>
</reference>
<evidence type="ECO:0000256" key="4">
    <source>
        <dbReference type="PROSITE-ProRule" id="PRU00134"/>
    </source>
</evidence>